<evidence type="ECO:0000256" key="1">
    <source>
        <dbReference type="SAM" id="Phobius"/>
    </source>
</evidence>
<comment type="caution">
    <text evidence="2">The sequence shown here is derived from an EMBL/GenBank/DDBJ whole genome shotgun (WGS) entry which is preliminary data.</text>
</comment>
<feature type="transmembrane region" description="Helical" evidence="1">
    <location>
        <begin position="58"/>
        <end position="76"/>
    </location>
</feature>
<evidence type="ECO:0000313" key="2">
    <source>
        <dbReference type="EMBL" id="KKN86179.1"/>
    </source>
</evidence>
<accession>A0A0F9U3J5</accession>
<protein>
    <submittedName>
        <fullName evidence="2">Uncharacterized protein</fullName>
    </submittedName>
</protein>
<proteinExistence type="predicted"/>
<sequence>MSASIDIFGVSVNPQQIVSMEVRTGFWMKVVLCAAVIGGPIETFVIVGLERTADQPALWTSIGGTIVGVCLLILFSKKMCQRVVVRLSNGQTLKGPLEWKAEAQDRKLSIIAMMGTQ</sequence>
<keyword evidence="1" id="KW-0472">Membrane</keyword>
<keyword evidence="1" id="KW-0812">Transmembrane</keyword>
<dbReference type="EMBL" id="LAZR01000150">
    <property type="protein sequence ID" value="KKN86179.1"/>
    <property type="molecule type" value="Genomic_DNA"/>
</dbReference>
<feature type="transmembrane region" description="Helical" evidence="1">
    <location>
        <begin position="26"/>
        <end position="46"/>
    </location>
</feature>
<gene>
    <name evidence="2" type="ORF">LCGC14_0270480</name>
</gene>
<keyword evidence="1" id="KW-1133">Transmembrane helix</keyword>
<reference evidence="2" key="1">
    <citation type="journal article" date="2015" name="Nature">
        <title>Complex archaea that bridge the gap between prokaryotes and eukaryotes.</title>
        <authorList>
            <person name="Spang A."/>
            <person name="Saw J.H."/>
            <person name="Jorgensen S.L."/>
            <person name="Zaremba-Niedzwiedzka K."/>
            <person name="Martijn J."/>
            <person name="Lind A.E."/>
            <person name="van Eijk R."/>
            <person name="Schleper C."/>
            <person name="Guy L."/>
            <person name="Ettema T.J."/>
        </authorList>
    </citation>
    <scope>NUCLEOTIDE SEQUENCE</scope>
</reference>
<dbReference type="AlphaFoldDB" id="A0A0F9U3J5"/>
<name>A0A0F9U3J5_9ZZZZ</name>
<organism evidence="2">
    <name type="scientific">marine sediment metagenome</name>
    <dbReference type="NCBI Taxonomy" id="412755"/>
    <lineage>
        <taxon>unclassified sequences</taxon>
        <taxon>metagenomes</taxon>
        <taxon>ecological metagenomes</taxon>
    </lineage>
</organism>